<keyword evidence="1" id="KW-0812">Transmembrane</keyword>
<dbReference type="EMBL" id="FOWD01000008">
    <property type="protein sequence ID" value="SFO08503.1"/>
    <property type="molecule type" value="Genomic_DNA"/>
</dbReference>
<organism evidence="2 3">
    <name type="scientific">Anaerocolumna aminovalerica</name>
    <dbReference type="NCBI Taxonomy" id="1527"/>
    <lineage>
        <taxon>Bacteria</taxon>
        <taxon>Bacillati</taxon>
        <taxon>Bacillota</taxon>
        <taxon>Clostridia</taxon>
        <taxon>Lachnospirales</taxon>
        <taxon>Lachnospiraceae</taxon>
        <taxon>Anaerocolumna</taxon>
    </lineage>
</organism>
<dbReference type="STRING" id="1527.SAMN04489757_108126"/>
<dbReference type="RefSeq" id="WP_091685521.1">
    <property type="nucleotide sequence ID" value="NZ_BAABFM010000072.1"/>
</dbReference>
<protein>
    <submittedName>
        <fullName evidence="2">Uncharacterized protein</fullName>
    </submittedName>
</protein>
<reference evidence="2 3" key="1">
    <citation type="submission" date="2016-10" db="EMBL/GenBank/DDBJ databases">
        <authorList>
            <person name="de Groot N.N."/>
        </authorList>
    </citation>
    <scope>NUCLEOTIDE SEQUENCE [LARGE SCALE GENOMIC DNA]</scope>
    <source>
        <strain evidence="2 3">DSM 1283</strain>
    </source>
</reference>
<dbReference type="AlphaFoldDB" id="A0A1I5EB01"/>
<accession>A0A1I5EB01</accession>
<keyword evidence="3" id="KW-1185">Reference proteome</keyword>
<feature type="transmembrane region" description="Helical" evidence="1">
    <location>
        <begin position="23"/>
        <end position="44"/>
    </location>
</feature>
<evidence type="ECO:0000313" key="3">
    <source>
        <dbReference type="Proteomes" id="UP000198806"/>
    </source>
</evidence>
<keyword evidence="1" id="KW-1133">Transmembrane helix</keyword>
<proteinExistence type="predicted"/>
<evidence type="ECO:0000313" key="2">
    <source>
        <dbReference type="EMBL" id="SFO08503.1"/>
    </source>
</evidence>
<evidence type="ECO:0000256" key="1">
    <source>
        <dbReference type="SAM" id="Phobius"/>
    </source>
</evidence>
<keyword evidence="1" id="KW-0472">Membrane</keyword>
<sequence>MKKKTLYNIFFVLSKTWKYERPIILIIFLQVISGVLVPLISIYLPSTMLNSYDWFVDKHLNVLNLTNMIT</sequence>
<dbReference type="Proteomes" id="UP000198806">
    <property type="component" value="Unassembled WGS sequence"/>
</dbReference>
<name>A0A1I5EB01_9FIRM</name>
<gene>
    <name evidence="2" type="ORF">SAMN04489757_108126</name>
</gene>